<feature type="signal peptide" evidence="1">
    <location>
        <begin position="1"/>
        <end position="20"/>
    </location>
</feature>
<evidence type="ECO:0000313" key="2">
    <source>
        <dbReference type="EMBL" id="KAK8997961.1"/>
    </source>
</evidence>
<evidence type="ECO:0000313" key="3">
    <source>
        <dbReference type="Proteomes" id="UP001396334"/>
    </source>
</evidence>
<dbReference type="EMBL" id="JBBPBN010000042">
    <property type="protein sequence ID" value="KAK8997961.1"/>
    <property type="molecule type" value="Genomic_DNA"/>
</dbReference>
<reference evidence="2 3" key="1">
    <citation type="journal article" date="2024" name="G3 (Bethesda)">
        <title>Genome assembly of Hibiscus sabdariffa L. provides insights into metabolisms of medicinal natural products.</title>
        <authorList>
            <person name="Kim T."/>
        </authorList>
    </citation>
    <scope>NUCLEOTIDE SEQUENCE [LARGE SCALE GENOMIC DNA]</scope>
    <source>
        <strain evidence="2">TK-2024</strain>
        <tissue evidence="2">Old leaves</tissue>
    </source>
</reference>
<proteinExistence type="predicted"/>
<protein>
    <recommendedName>
        <fullName evidence="4">Secreted protein</fullName>
    </recommendedName>
</protein>
<name>A0ABR2QBE4_9ROSI</name>
<feature type="chain" id="PRO_5046853436" description="Secreted protein" evidence="1">
    <location>
        <begin position="21"/>
        <end position="94"/>
    </location>
</feature>
<sequence>MSGLLVAASQLLAWPLQCQAFGRQIWHQIDACTRITQGFSGVVILDGACLKFPNSSFSRYHVLEEFGIIWHLILCGNGGGGLVSSSVVFLGCLG</sequence>
<evidence type="ECO:0008006" key="4">
    <source>
        <dbReference type="Google" id="ProtNLM"/>
    </source>
</evidence>
<dbReference type="Proteomes" id="UP001396334">
    <property type="component" value="Unassembled WGS sequence"/>
</dbReference>
<evidence type="ECO:0000256" key="1">
    <source>
        <dbReference type="SAM" id="SignalP"/>
    </source>
</evidence>
<organism evidence="2 3">
    <name type="scientific">Hibiscus sabdariffa</name>
    <name type="common">roselle</name>
    <dbReference type="NCBI Taxonomy" id="183260"/>
    <lineage>
        <taxon>Eukaryota</taxon>
        <taxon>Viridiplantae</taxon>
        <taxon>Streptophyta</taxon>
        <taxon>Embryophyta</taxon>
        <taxon>Tracheophyta</taxon>
        <taxon>Spermatophyta</taxon>
        <taxon>Magnoliopsida</taxon>
        <taxon>eudicotyledons</taxon>
        <taxon>Gunneridae</taxon>
        <taxon>Pentapetalae</taxon>
        <taxon>rosids</taxon>
        <taxon>malvids</taxon>
        <taxon>Malvales</taxon>
        <taxon>Malvaceae</taxon>
        <taxon>Malvoideae</taxon>
        <taxon>Hibiscus</taxon>
    </lineage>
</organism>
<accession>A0ABR2QBE4</accession>
<comment type="caution">
    <text evidence="2">The sequence shown here is derived from an EMBL/GenBank/DDBJ whole genome shotgun (WGS) entry which is preliminary data.</text>
</comment>
<keyword evidence="3" id="KW-1185">Reference proteome</keyword>
<keyword evidence="1" id="KW-0732">Signal</keyword>
<gene>
    <name evidence="2" type="ORF">V6N11_012496</name>
</gene>